<dbReference type="EMBL" id="PDUG01000003">
    <property type="protein sequence ID" value="PIC40229.1"/>
    <property type="molecule type" value="Genomic_DNA"/>
</dbReference>
<dbReference type="PANTHER" id="PTHR21503:SF8">
    <property type="entry name" value="F-BOX ASSOCIATED DOMAIN-CONTAINING PROTEIN-RELATED"/>
    <property type="match status" value="1"/>
</dbReference>
<dbReference type="InterPro" id="IPR001810">
    <property type="entry name" value="F-box_dom"/>
</dbReference>
<feature type="domain" description="Sdz-33 F-box" evidence="2">
    <location>
        <begin position="255"/>
        <end position="313"/>
    </location>
</feature>
<evidence type="ECO:0008006" key="5">
    <source>
        <dbReference type="Google" id="ProtNLM"/>
    </source>
</evidence>
<dbReference type="AlphaFoldDB" id="A0A2G5UL35"/>
<evidence type="ECO:0000313" key="4">
    <source>
        <dbReference type="Proteomes" id="UP000230233"/>
    </source>
</evidence>
<accession>A0A2G5UL35</accession>
<gene>
    <name evidence="3" type="primary">Cnig_chr_III.g11644</name>
    <name evidence="3" type="ORF">B9Z55_011644</name>
</gene>
<dbReference type="PANTHER" id="PTHR21503">
    <property type="entry name" value="F-BOX-CONTAINING HYPOTHETICAL PROTEIN C.ELEGANS"/>
    <property type="match status" value="1"/>
</dbReference>
<evidence type="ECO:0000259" key="2">
    <source>
        <dbReference type="Pfam" id="PF07735"/>
    </source>
</evidence>
<reference evidence="4" key="1">
    <citation type="submission" date="2017-10" db="EMBL/GenBank/DDBJ databases">
        <title>Rapid genome shrinkage in a self-fertile nematode reveals novel sperm competition proteins.</title>
        <authorList>
            <person name="Yin D."/>
            <person name="Schwarz E.M."/>
            <person name="Thomas C.G."/>
            <person name="Felde R.L."/>
            <person name="Korf I.F."/>
            <person name="Cutter A.D."/>
            <person name="Schartner C.M."/>
            <person name="Ralston E.J."/>
            <person name="Meyer B.J."/>
            <person name="Haag E.S."/>
        </authorList>
    </citation>
    <scope>NUCLEOTIDE SEQUENCE [LARGE SCALE GENOMIC DNA]</scope>
    <source>
        <strain evidence="4">JU1422</strain>
    </source>
</reference>
<evidence type="ECO:0000313" key="3">
    <source>
        <dbReference type="EMBL" id="PIC40229.1"/>
    </source>
</evidence>
<organism evidence="3 4">
    <name type="scientific">Caenorhabditis nigoni</name>
    <dbReference type="NCBI Taxonomy" id="1611254"/>
    <lineage>
        <taxon>Eukaryota</taxon>
        <taxon>Metazoa</taxon>
        <taxon>Ecdysozoa</taxon>
        <taxon>Nematoda</taxon>
        <taxon>Chromadorea</taxon>
        <taxon>Rhabditida</taxon>
        <taxon>Rhabditina</taxon>
        <taxon>Rhabditomorpha</taxon>
        <taxon>Rhabditoidea</taxon>
        <taxon>Rhabditidae</taxon>
        <taxon>Peloderinae</taxon>
        <taxon>Caenorhabditis</taxon>
    </lineage>
</organism>
<feature type="domain" description="F-box" evidence="1">
    <location>
        <begin position="60"/>
        <end position="100"/>
    </location>
</feature>
<dbReference type="Pfam" id="PF07735">
    <property type="entry name" value="FBA_2"/>
    <property type="match status" value="1"/>
</dbReference>
<evidence type="ECO:0000259" key="1">
    <source>
        <dbReference type="Pfam" id="PF00646"/>
    </source>
</evidence>
<name>A0A2G5UL35_9PELO</name>
<comment type="caution">
    <text evidence="3">The sequence shown here is derived from an EMBL/GenBank/DDBJ whole genome shotgun (WGS) entry which is preliminary data.</text>
</comment>
<dbReference type="Pfam" id="PF00646">
    <property type="entry name" value="F-box"/>
    <property type="match status" value="1"/>
</dbReference>
<protein>
    <recommendedName>
        <fullName evidence="5">F-box domain-containing protein</fullName>
    </recommendedName>
</protein>
<dbReference type="InterPro" id="IPR012885">
    <property type="entry name" value="F-box_Sdz-33"/>
</dbReference>
<sequence length="384" mass="45210">MLWSCLCRFSSRIVGLLDVIYDFLFLRKSPSGGNCPTSCPYLTENDVPQESMDKKPRFPFLKLHYVAIREVLNTLDPIDYINFSKTSKSCRHLSTIKKPYKVKLVFAEFPLISFRNENPIEYIVRWTENREEDGTREFWEYESFDNLYKYSENSLDALKEFKEFYLYVKSLMSVEIDEVAWFMSDFNELCGKDVDWLRSNAPEFPTLFVHGFRQLSIELQYILDNVKVTNILEIYVSLSLFEYNEKPLPLRIPDTIEELRIVYGSWITLDFIMNLKLRRLAFRDTYLTSQEMNVFCKSWIEMKSHHSLERFEINVSNREDFIAIGLGDIPYRMGPLRPGPYPSYVPVQGSFEVTRDDGLTASICTYLFVSGFTVIMYTRLPDLN</sequence>
<dbReference type="Proteomes" id="UP000230233">
    <property type="component" value="Chromosome III"/>
</dbReference>
<proteinExistence type="predicted"/>
<keyword evidence="4" id="KW-1185">Reference proteome</keyword>